<dbReference type="InterPro" id="IPR002645">
    <property type="entry name" value="STAS_dom"/>
</dbReference>
<feature type="domain" description="STAS" evidence="3">
    <location>
        <begin position="1"/>
        <end position="97"/>
    </location>
</feature>
<gene>
    <name evidence="4" type="ORF">JT362_07035</name>
</gene>
<accession>A0ABT2J4U7</accession>
<dbReference type="Proteomes" id="UP001156441">
    <property type="component" value="Unassembled WGS sequence"/>
</dbReference>
<dbReference type="PANTHER" id="PTHR33495:SF13">
    <property type="entry name" value="ANTI-SIGMA-F FACTOR ANTAGONIST RSFB"/>
    <property type="match status" value="1"/>
</dbReference>
<organism evidence="4 5">
    <name type="scientific">Actinophytocola gossypii</name>
    <dbReference type="NCBI Taxonomy" id="2812003"/>
    <lineage>
        <taxon>Bacteria</taxon>
        <taxon>Bacillati</taxon>
        <taxon>Actinomycetota</taxon>
        <taxon>Actinomycetes</taxon>
        <taxon>Pseudonocardiales</taxon>
        <taxon>Pseudonocardiaceae</taxon>
    </lineage>
</organism>
<proteinExistence type="inferred from homology"/>
<evidence type="ECO:0000259" key="3">
    <source>
        <dbReference type="PROSITE" id="PS50801"/>
    </source>
</evidence>
<dbReference type="PANTHER" id="PTHR33495">
    <property type="entry name" value="ANTI-SIGMA FACTOR ANTAGONIST TM_1081-RELATED-RELATED"/>
    <property type="match status" value="1"/>
</dbReference>
<dbReference type="InterPro" id="IPR003658">
    <property type="entry name" value="Anti-sigma_ant"/>
</dbReference>
<evidence type="ECO:0000313" key="4">
    <source>
        <dbReference type="EMBL" id="MCT2582872.1"/>
    </source>
</evidence>
<dbReference type="CDD" id="cd07043">
    <property type="entry name" value="STAS_anti-anti-sigma_factors"/>
    <property type="match status" value="1"/>
</dbReference>
<dbReference type="EMBL" id="JAFFZE010000006">
    <property type="protein sequence ID" value="MCT2582872.1"/>
    <property type="molecule type" value="Genomic_DNA"/>
</dbReference>
<dbReference type="PROSITE" id="PS50801">
    <property type="entry name" value="STAS"/>
    <property type="match status" value="1"/>
</dbReference>
<reference evidence="4 5" key="1">
    <citation type="submission" date="2021-02" db="EMBL/GenBank/DDBJ databases">
        <title>Actinophytocola xerophila sp. nov., isolated from soil of cotton cropping field.</title>
        <authorList>
            <person name="Huang R."/>
            <person name="Chen X."/>
            <person name="Ge X."/>
            <person name="Liu W."/>
        </authorList>
    </citation>
    <scope>NUCLEOTIDE SEQUENCE [LARGE SCALE GENOMIC DNA]</scope>
    <source>
        <strain evidence="4 5">S1-96</strain>
    </source>
</reference>
<evidence type="ECO:0000256" key="1">
    <source>
        <dbReference type="ARBA" id="ARBA00009013"/>
    </source>
</evidence>
<keyword evidence="5" id="KW-1185">Reference proteome</keyword>
<evidence type="ECO:0000256" key="2">
    <source>
        <dbReference type="RuleBase" id="RU003749"/>
    </source>
</evidence>
<evidence type="ECO:0000313" key="5">
    <source>
        <dbReference type="Proteomes" id="UP001156441"/>
    </source>
</evidence>
<dbReference type="Gene3D" id="3.30.750.24">
    <property type="entry name" value="STAS domain"/>
    <property type="match status" value="1"/>
</dbReference>
<dbReference type="NCBIfam" id="TIGR00377">
    <property type="entry name" value="ant_ant_sig"/>
    <property type="match status" value="1"/>
</dbReference>
<dbReference type="InterPro" id="IPR036513">
    <property type="entry name" value="STAS_dom_sf"/>
</dbReference>
<protein>
    <recommendedName>
        <fullName evidence="2">Anti-sigma factor antagonist</fullName>
    </recommendedName>
</protein>
<sequence length="97" mass="10236">MVLNVVGEVDLTTAPVLEESIATVLARRPDMVVVDLSKVGFLASVGMSVLVGCNEQAGTTRFRLVATGASTFRPLELTGLADAISIFPTRDQALTED</sequence>
<name>A0ABT2J4U7_9PSEU</name>
<comment type="caution">
    <text evidence="4">The sequence shown here is derived from an EMBL/GenBank/DDBJ whole genome shotgun (WGS) entry which is preliminary data.</text>
</comment>
<comment type="similarity">
    <text evidence="1 2">Belongs to the anti-sigma-factor antagonist family.</text>
</comment>
<dbReference type="Pfam" id="PF01740">
    <property type="entry name" value="STAS"/>
    <property type="match status" value="1"/>
</dbReference>
<dbReference type="SUPFAM" id="SSF52091">
    <property type="entry name" value="SpoIIaa-like"/>
    <property type="match status" value="1"/>
</dbReference>